<proteinExistence type="predicted"/>
<gene>
    <name evidence="1" type="ORF">OEA41_005183</name>
</gene>
<dbReference type="Proteomes" id="UP001276659">
    <property type="component" value="Unassembled WGS sequence"/>
</dbReference>
<keyword evidence="2" id="KW-1185">Reference proteome</keyword>
<accession>A0AAD9Z020</accession>
<sequence>MEVGGGDRAEGLDGDDVLLGWSIAEVVGDVGLVGDRMELLEDVTVLGWLVVPAFLAWVFLEEVVGKDTGSGAESAVLATSRTDETLLLKERYGLGNTLGSFVITVGSFVIKISAVDTSVTVPGVAEVAVYGPDS</sequence>
<protein>
    <submittedName>
        <fullName evidence="1">Uncharacterized protein</fullName>
    </submittedName>
</protein>
<organism evidence="1 2">
    <name type="scientific">Lepraria neglecta</name>
    <dbReference type="NCBI Taxonomy" id="209136"/>
    <lineage>
        <taxon>Eukaryota</taxon>
        <taxon>Fungi</taxon>
        <taxon>Dikarya</taxon>
        <taxon>Ascomycota</taxon>
        <taxon>Pezizomycotina</taxon>
        <taxon>Lecanoromycetes</taxon>
        <taxon>OSLEUM clade</taxon>
        <taxon>Lecanoromycetidae</taxon>
        <taxon>Lecanorales</taxon>
        <taxon>Lecanorineae</taxon>
        <taxon>Stereocaulaceae</taxon>
        <taxon>Lepraria</taxon>
    </lineage>
</organism>
<name>A0AAD9Z020_9LECA</name>
<reference evidence="1" key="1">
    <citation type="submission" date="2022-11" db="EMBL/GenBank/DDBJ databases">
        <title>Chromosomal genome sequence assembly and mating type (MAT) locus characterization of the leprose asexual lichenized fungus Lepraria neglecta (Nyl.) Erichsen.</title>
        <authorList>
            <person name="Allen J.L."/>
            <person name="Pfeffer B."/>
        </authorList>
    </citation>
    <scope>NUCLEOTIDE SEQUENCE</scope>
    <source>
        <strain evidence="1">Allen 5258</strain>
    </source>
</reference>
<dbReference type="AlphaFoldDB" id="A0AAD9Z020"/>
<evidence type="ECO:0000313" key="2">
    <source>
        <dbReference type="Proteomes" id="UP001276659"/>
    </source>
</evidence>
<evidence type="ECO:0000313" key="1">
    <source>
        <dbReference type="EMBL" id="KAK3168735.1"/>
    </source>
</evidence>
<dbReference type="EMBL" id="JASNWA010000010">
    <property type="protein sequence ID" value="KAK3168735.1"/>
    <property type="molecule type" value="Genomic_DNA"/>
</dbReference>
<comment type="caution">
    <text evidence="1">The sequence shown here is derived from an EMBL/GenBank/DDBJ whole genome shotgun (WGS) entry which is preliminary data.</text>
</comment>